<gene>
    <name evidence="3" type="ORF">METZ01_LOCUS74155</name>
</gene>
<keyword evidence="1" id="KW-0812">Transmembrane</keyword>
<reference evidence="3" key="1">
    <citation type="submission" date="2018-05" db="EMBL/GenBank/DDBJ databases">
        <authorList>
            <person name="Lanie J.A."/>
            <person name="Ng W.-L."/>
            <person name="Kazmierczak K.M."/>
            <person name="Andrzejewski T.M."/>
            <person name="Davidsen T.M."/>
            <person name="Wayne K.J."/>
            <person name="Tettelin H."/>
            <person name="Glass J.I."/>
            <person name="Rusch D."/>
            <person name="Podicherti R."/>
            <person name="Tsui H.-C.T."/>
            <person name="Winkler M.E."/>
        </authorList>
    </citation>
    <scope>NUCLEOTIDE SEQUENCE</scope>
</reference>
<sequence>MDLILFLQQFDLPVVIYVFKGITLVGDPEFYFIALAVIYFFWRKEETLPLSILLLVSFFINIGLKEFYSISRPPEELFLISATGHGFPSGHAQVSIVLWNYIAWRLQNFFWPTLLVLLIGMSRVYLGVHYFDQVLVGWLVGFATVVLGIITIDYIQGKLVLNSHES</sequence>
<name>A0A381U0P1_9ZZZZ</name>
<keyword evidence="1" id="KW-0472">Membrane</keyword>
<feature type="transmembrane region" description="Helical" evidence="1">
    <location>
        <begin position="12"/>
        <end position="42"/>
    </location>
</feature>
<feature type="domain" description="Phosphatidic acid phosphatase type 2/haloperoxidase" evidence="2">
    <location>
        <begin position="48"/>
        <end position="149"/>
    </location>
</feature>
<dbReference type="PANTHER" id="PTHR14969">
    <property type="entry name" value="SPHINGOSINE-1-PHOSPHATE PHOSPHOHYDROLASE"/>
    <property type="match status" value="1"/>
</dbReference>
<dbReference type="InterPro" id="IPR036938">
    <property type="entry name" value="PAP2/HPO_sf"/>
</dbReference>
<dbReference type="EMBL" id="UINC01005433">
    <property type="protein sequence ID" value="SVA21301.1"/>
    <property type="molecule type" value="Genomic_DNA"/>
</dbReference>
<proteinExistence type="predicted"/>
<dbReference type="InterPro" id="IPR000326">
    <property type="entry name" value="PAP2/HPO"/>
</dbReference>
<dbReference type="Pfam" id="PF01569">
    <property type="entry name" value="PAP2"/>
    <property type="match status" value="1"/>
</dbReference>
<accession>A0A381U0P1</accession>
<dbReference type="PANTHER" id="PTHR14969:SF13">
    <property type="entry name" value="AT30094P"/>
    <property type="match status" value="1"/>
</dbReference>
<dbReference type="AlphaFoldDB" id="A0A381U0P1"/>
<organism evidence="3">
    <name type="scientific">marine metagenome</name>
    <dbReference type="NCBI Taxonomy" id="408172"/>
    <lineage>
        <taxon>unclassified sequences</taxon>
        <taxon>metagenomes</taxon>
        <taxon>ecological metagenomes</taxon>
    </lineage>
</organism>
<feature type="transmembrane region" description="Helical" evidence="1">
    <location>
        <begin position="134"/>
        <end position="155"/>
    </location>
</feature>
<evidence type="ECO:0000313" key="3">
    <source>
        <dbReference type="EMBL" id="SVA21301.1"/>
    </source>
</evidence>
<protein>
    <recommendedName>
        <fullName evidence="2">Phosphatidic acid phosphatase type 2/haloperoxidase domain-containing protein</fullName>
    </recommendedName>
</protein>
<evidence type="ECO:0000256" key="1">
    <source>
        <dbReference type="SAM" id="Phobius"/>
    </source>
</evidence>
<dbReference type="SMART" id="SM00014">
    <property type="entry name" value="acidPPc"/>
    <property type="match status" value="1"/>
</dbReference>
<feature type="transmembrane region" description="Helical" evidence="1">
    <location>
        <begin position="48"/>
        <end position="64"/>
    </location>
</feature>
<keyword evidence="1" id="KW-1133">Transmembrane helix</keyword>
<feature type="transmembrane region" description="Helical" evidence="1">
    <location>
        <begin position="109"/>
        <end position="128"/>
    </location>
</feature>
<evidence type="ECO:0000259" key="2">
    <source>
        <dbReference type="SMART" id="SM00014"/>
    </source>
</evidence>
<dbReference type="SUPFAM" id="SSF48317">
    <property type="entry name" value="Acid phosphatase/Vanadium-dependent haloperoxidase"/>
    <property type="match status" value="1"/>
</dbReference>
<dbReference type="Gene3D" id="1.20.144.10">
    <property type="entry name" value="Phosphatidic acid phosphatase type 2/haloperoxidase"/>
    <property type="match status" value="1"/>
</dbReference>